<evidence type="ECO:0000256" key="3">
    <source>
        <dbReference type="ARBA" id="ARBA00022777"/>
    </source>
</evidence>
<name>A0ABT3IHA7_9BACT</name>
<dbReference type="PANTHER" id="PTHR24349">
    <property type="entry name" value="SERINE/THREONINE-PROTEIN KINASE"/>
    <property type="match status" value="1"/>
</dbReference>
<dbReference type="InterPro" id="IPR050205">
    <property type="entry name" value="CDPK_Ser/Thr_kinases"/>
</dbReference>
<evidence type="ECO:0000259" key="6">
    <source>
        <dbReference type="PROSITE" id="PS50011"/>
    </source>
</evidence>
<accession>A0ABT3IHA7</accession>
<dbReference type="Gene3D" id="1.10.510.10">
    <property type="entry name" value="Transferase(Phosphotransferase) domain 1"/>
    <property type="match status" value="1"/>
</dbReference>
<dbReference type="InterPro" id="IPR000719">
    <property type="entry name" value="Prot_kinase_dom"/>
</dbReference>
<keyword evidence="3" id="KW-0418">Kinase</keyword>
<evidence type="ECO:0000313" key="8">
    <source>
        <dbReference type="Proteomes" id="UP001207742"/>
    </source>
</evidence>
<evidence type="ECO:0000313" key="7">
    <source>
        <dbReference type="EMBL" id="MCW3483353.1"/>
    </source>
</evidence>
<keyword evidence="5" id="KW-0175">Coiled coil</keyword>
<comment type="caution">
    <text evidence="7">The sequence shown here is derived from an EMBL/GenBank/DDBJ whole genome shotgun (WGS) entry which is preliminary data.</text>
</comment>
<keyword evidence="4" id="KW-0067">ATP-binding</keyword>
<dbReference type="PROSITE" id="PS50011">
    <property type="entry name" value="PROTEIN_KINASE_DOM"/>
    <property type="match status" value="1"/>
</dbReference>
<protein>
    <recommendedName>
        <fullName evidence="6">Protein kinase domain-containing protein</fullName>
    </recommendedName>
</protein>
<proteinExistence type="predicted"/>
<reference evidence="7 8" key="1">
    <citation type="submission" date="2022-10" db="EMBL/GenBank/DDBJ databases">
        <title>Chitinophaga nivalis PC15 sp. nov., isolated from Pyeongchang county, South Korea.</title>
        <authorList>
            <person name="Trinh H.N."/>
        </authorList>
    </citation>
    <scope>NUCLEOTIDE SEQUENCE [LARGE SCALE GENOMIC DNA]</scope>
    <source>
        <strain evidence="7 8">PC14</strain>
    </source>
</reference>
<evidence type="ECO:0000256" key="1">
    <source>
        <dbReference type="ARBA" id="ARBA00022679"/>
    </source>
</evidence>
<dbReference type="EMBL" id="JAPDNS010000001">
    <property type="protein sequence ID" value="MCW3483353.1"/>
    <property type="molecule type" value="Genomic_DNA"/>
</dbReference>
<dbReference type="InterPro" id="IPR011009">
    <property type="entry name" value="Kinase-like_dom_sf"/>
</dbReference>
<keyword evidence="8" id="KW-1185">Reference proteome</keyword>
<dbReference type="SUPFAM" id="SSF56112">
    <property type="entry name" value="Protein kinase-like (PK-like)"/>
    <property type="match status" value="1"/>
</dbReference>
<gene>
    <name evidence="7" type="ORF">OL497_05575</name>
</gene>
<feature type="domain" description="Protein kinase" evidence="6">
    <location>
        <begin position="14"/>
        <end position="319"/>
    </location>
</feature>
<keyword evidence="1" id="KW-0808">Transferase</keyword>
<keyword evidence="2" id="KW-0547">Nucleotide-binding</keyword>
<dbReference type="Pfam" id="PF00069">
    <property type="entry name" value="Pkinase"/>
    <property type="match status" value="1"/>
</dbReference>
<dbReference type="RefSeq" id="WP_264728599.1">
    <property type="nucleotide sequence ID" value="NZ_JAPDNR010000001.1"/>
</dbReference>
<evidence type="ECO:0000256" key="2">
    <source>
        <dbReference type="ARBA" id="ARBA00022741"/>
    </source>
</evidence>
<sequence>MSKIVQLKNGTKLLLEDKAFASGGEGDLFRIINPVSFQKQVVKIYKPDKRTKEREQKIEYLAANLPLLHQDDHHSVIWVNQVVYENGKFIGFTMPAAKGEKLELLCHVRMPKNLTDEWKKFDFYNPKAIELRLKLCFNIAVAIYHIHNLGNYVLVDMKPENIMIQPNGLISIIDMDSVAVTQNNKILFPAPVVTPEYTPPEYYKGVKINKDGLNETWDRFSLSVIFYRLLCGIHPFSGSCITPYDKCNGLAEMVENGLFPNGQKRSFFKVIPPPHNNFHKLETSVQELFKRCFENGYTNPSDRPSADEWCRNLSPQPVIKRSLPSTLLFFPTFDYSRGINYSPVINVTFPIVNYLNPFPLKGLKFIIANIVGKSKQQKLEDLIRTRENDLKYKYAMQQVYELALKALFDNFRSDEALILSKEKSQIGQLKSHFTVEMANIDKLAKGLHIQEVQEIKIMFEILKTTHAKIDQEIKQLYSDILEKRYESHEMQKSALQKNIYDLQKQEQIDINNLTQNPAKLSKYRISEEVREIFGSNNKQAVISLSYVGIYTASDFIDISSDGNLKIRSGQWIKATGIGWNRAYLLNEWRKKCEVKANETITKTVKQNYQNQFGALHQSLNNMDAIFQKNIQPFLIEYNKAKDMLDTEKAKHNKIYQEEISDIQSKYEKLHLPLTTQAKELLNSIPAQIKSITNEIHSALNDNLQKYTLLFASKQNEIKEFIVQLTMEANDLSILHQELAVIVTI</sequence>
<evidence type="ECO:0000256" key="5">
    <source>
        <dbReference type="SAM" id="Coils"/>
    </source>
</evidence>
<feature type="coiled-coil region" evidence="5">
    <location>
        <begin position="478"/>
        <end position="505"/>
    </location>
</feature>
<dbReference type="SMART" id="SM00220">
    <property type="entry name" value="S_TKc"/>
    <property type="match status" value="1"/>
</dbReference>
<evidence type="ECO:0000256" key="4">
    <source>
        <dbReference type="ARBA" id="ARBA00022840"/>
    </source>
</evidence>
<dbReference type="Proteomes" id="UP001207742">
    <property type="component" value="Unassembled WGS sequence"/>
</dbReference>
<organism evidence="7 8">
    <name type="scientific">Chitinophaga nivalis</name>
    <dbReference type="NCBI Taxonomy" id="2991709"/>
    <lineage>
        <taxon>Bacteria</taxon>
        <taxon>Pseudomonadati</taxon>
        <taxon>Bacteroidota</taxon>
        <taxon>Chitinophagia</taxon>
        <taxon>Chitinophagales</taxon>
        <taxon>Chitinophagaceae</taxon>
        <taxon>Chitinophaga</taxon>
    </lineage>
</organism>